<dbReference type="EMBL" id="BGZK01000076">
    <property type="protein sequence ID" value="GBP16036.1"/>
    <property type="molecule type" value="Genomic_DNA"/>
</dbReference>
<gene>
    <name evidence="1" type="ORF">EVAR_94378_1</name>
</gene>
<keyword evidence="2" id="KW-1185">Reference proteome</keyword>
<sequence>MEISVRDLVMACDDEYLSKQIQPVNHFSRETLGVSGKESSKSFEDFTRVESGKTIVSYCLLVRRAAALNRGCTGKAVSDQNRKSRGSALLLWQS</sequence>
<evidence type="ECO:0000313" key="1">
    <source>
        <dbReference type="EMBL" id="GBP16036.1"/>
    </source>
</evidence>
<accession>A0A4C1TQ09</accession>
<dbReference type="AlphaFoldDB" id="A0A4C1TQ09"/>
<comment type="caution">
    <text evidence="1">The sequence shown here is derived from an EMBL/GenBank/DDBJ whole genome shotgun (WGS) entry which is preliminary data.</text>
</comment>
<proteinExistence type="predicted"/>
<reference evidence="1 2" key="1">
    <citation type="journal article" date="2019" name="Commun. Biol.">
        <title>The bagworm genome reveals a unique fibroin gene that provides high tensile strength.</title>
        <authorList>
            <person name="Kono N."/>
            <person name="Nakamura H."/>
            <person name="Ohtoshi R."/>
            <person name="Tomita M."/>
            <person name="Numata K."/>
            <person name="Arakawa K."/>
        </authorList>
    </citation>
    <scope>NUCLEOTIDE SEQUENCE [LARGE SCALE GENOMIC DNA]</scope>
</reference>
<organism evidence="1 2">
    <name type="scientific">Eumeta variegata</name>
    <name type="common">Bagworm moth</name>
    <name type="synonym">Eumeta japonica</name>
    <dbReference type="NCBI Taxonomy" id="151549"/>
    <lineage>
        <taxon>Eukaryota</taxon>
        <taxon>Metazoa</taxon>
        <taxon>Ecdysozoa</taxon>
        <taxon>Arthropoda</taxon>
        <taxon>Hexapoda</taxon>
        <taxon>Insecta</taxon>
        <taxon>Pterygota</taxon>
        <taxon>Neoptera</taxon>
        <taxon>Endopterygota</taxon>
        <taxon>Lepidoptera</taxon>
        <taxon>Glossata</taxon>
        <taxon>Ditrysia</taxon>
        <taxon>Tineoidea</taxon>
        <taxon>Psychidae</taxon>
        <taxon>Oiketicinae</taxon>
        <taxon>Eumeta</taxon>
    </lineage>
</organism>
<evidence type="ECO:0000313" key="2">
    <source>
        <dbReference type="Proteomes" id="UP000299102"/>
    </source>
</evidence>
<dbReference type="Proteomes" id="UP000299102">
    <property type="component" value="Unassembled WGS sequence"/>
</dbReference>
<protein>
    <submittedName>
        <fullName evidence="1">Uncharacterized protein</fullName>
    </submittedName>
</protein>
<name>A0A4C1TQ09_EUMVA</name>